<dbReference type="InParanoid" id="A0A0C3GMN2"/>
<feature type="signal peptide" evidence="1">
    <location>
        <begin position="1"/>
        <end position="18"/>
    </location>
</feature>
<dbReference type="Gene3D" id="3.50.50.60">
    <property type="entry name" value="FAD/NAD(P)-binding domain"/>
    <property type="match status" value="1"/>
</dbReference>
<protein>
    <recommendedName>
        <fullName evidence="4">Amine oxidase domain-containing protein</fullName>
    </recommendedName>
</protein>
<dbReference type="PANTHER" id="PTHR43734:SF1">
    <property type="entry name" value="PHYTOENE DESATURASE"/>
    <property type="match status" value="1"/>
</dbReference>
<reference evidence="2 3" key="1">
    <citation type="submission" date="2014-04" db="EMBL/GenBank/DDBJ databases">
        <authorList>
            <consortium name="DOE Joint Genome Institute"/>
            <person name="Kuo A."/>
            <person name="Martino E."/>
            <person name="Perotto S."/>
            <person name="Kohler A."/>
            <person name="Nagy L.G."/>
            <person name="Floudas D."/>
            <person name="Copeland A."/>
            <person name="Barry K.W."/>
            <person name="Cichocki N."/>
            <person name="Veneault-Fourrey C."/>
            <person name="LaButti K."/>
            <person name="Lindquist E.A."/>
            <person name="Lipzen A."/>
            <person name="Lundell T."/>
            <person name="Morin E."/>
            <person name="Murat C."/>
            <person name="Sun H."/>
            <person name="Tunlid A."/>
            <person name="Henrissat B."/>
            <person name="Grigoriev I.V."/>
            <person name="Hibbett D.S."/>
            <person name="Martin F."/>
            <person name="Nordberg H.P."/>
            <person name="Cantor M.N."/>
            <person name="Hua S.X."/>
        </authorList>
    </citation>
    <scope>NUCLEOTIDE SEQUENCE [LARGE SCALE GENOMIC DNA]</scope>
    <source>
        <strain evidence="2 3">Zn</strain>
    </source>
</reference>
<sequence>MRSSLKLLALAYLGLVAALPEPSPSVDYNAFKGDDLITRDVCVIGGGSGGTYAATRLRQLGQSVIVVEKEPIMGGHTNTYTVPSSGLTIDYGVVVFHNISVVRDYFAHFNVELGPASFAAPTASFSVDFRTGKIDQGFIAPDPSAALQAWVGQLSKYPFLATGINLPDPVPADLLLPFAEFGYADLINQPTLYAMKLLSINLVQTLETGYVATAAHDNHLIYDAATAEFTAADSLLLSSYAISVERGCNPDGSSNIVVQTPKGKKLIKAKKIVVAIPPRISNFQGWDLDSEEINVFSTYRNEAYYTGLITNTGLPDGYDIANIGSNTPFNIPALPGMYGFSATAQPGLVDVKYASPFEQDDKTVQRNILQALGRLQIPNVTTTPSKVQWAAFNAHVPFFEHVTTEQIQGGFYKRANALQGHRKVWYTGAAWEAQDSSMIWNFTESLLPAIVHG</sequence>
<dbReference type="Gene3D" id="1.10.405.20">
    <property type="match status" value="1"/>
</dbReference>
<evidence type="ECO:0008006" key="4">
    <source>
        <dbReference type="Google" id="ProtNLM"/>
    </source>
</evidence>
<accession>A0A0C3GMN2</accession>
<proteinExistence type="predicted"/>
<dbReference type="Pfam" id="PF13450">
    <property type="entry name" value="NAD_binding_8"/>
    <property type="match status" value="1"/>
</dbReference>
<dbReference type="EMBL" id="KN832882">
    <property type="protein sequence ID" value="KIM97380.1"/>
    <property type="molecule type" value="Genomic_DNA"/>
</dbReference>
<dbReference type="Gene3D" id="3.30.70.1990">
    <property type="match status" value="1"/>
</dbReference>
<keyword evidence="3" id="KW-1185">Reference proteome</keyword>
<dbReference type="InterPro" id="IPR036188">
    <property type="entry name" value="FAD/NAD-bd_sf"/>
</dbReference>
<reference evidence="3" key="2">
    <citation type="submission" date="2015-01" db="EMBL/GenBank/DDBJ databases">
        <title>Evolutionary Origins and Diversification of the Mycorrhizal Mutualists.</title>
        <authorList>
            <consortium name="DOE Joint Genome Institute"/>
            <consortium name="Mycorrhizal Genomics Consortium"/>
            <person name="Kohler A."/>
            <person name="Kuo A."/>
            <person name="Nagy L.G."/>
            <person name="Floudas D."/>
            <person name="Copeland A."/>
            <person name="Barry K.W."/>
            <person name="Cichocki N."/>
            <person name="Veneault-Fourrey C."/>
            <person name="LaButti K."/>
            <person name="Lindquist E.A."/>
            <person name="Lipzen A."/>
            <person name="Lundell T."/>
            <person name="Morin E."/>
            <person name="Murat C."/>
            <person name="Riley R."/>
            <person name="Ohm R."/>
            <person name="Sun H."/>
            <person name="Tunlid A."/>
            <person name="Henrissat B."/>
            <person name="Grigoriev I.V."/>
            <person name="Hibbett D.S."/>
            <person name="Martin F."/>
        </authorList>
    </citation>
    <scope>NUCLEOTIDE SEQUENCE [LARGE SCALE GENOMIC DNA]</scope>
    <source>
        <strain evidence="3">Zn</strain>
    </source>
</reference>
<dbReference type="SUPFAM" id="SSF51905">
    <property type="entry name" value="FAD/NAD(P)-binding domain"/>
    <property type="match status" value="1"/>
</dbReference>
<evidence type="ECO:0000313" key="2">
    <source>
        <dbReference type="EMBL" id="KIM97380.1"/>
    </source>
</evidence>
<organism evidence="2 3">
    <name type="scientific">Oidiodendron maius (strain Zn)</name>
    <dbReference type="NCBI Taxonomy" id="913774"/>
    <lineage>
        <taxon>Eukaryota</taxon>
        <taxon>Fungi</taxon>
        <taxon>Dikarya</taxon>
        <taxon>Ascomycota</taxon>
        <taxon>Pezizomycotina</taxon>
        <taxon>Leotiomycetes</taxon>
        <taxon>Leotiomycetes incertae sedis</taxon>
        <taxon>Myxotrichaceae</taxon>
        <taxon>Oidiodendron</taxon>
    </lineage>
</organism>
<evidence type="ECO:0000256" key="1">
    <source>
        <dbReference type="SAM" id="SignalP"/>
    </source>
</evidence>
<name>A0A0C3GMN2_OIDMZ</name>
<dbReference type="OrthoDB" id="68575at2759"/>
<evidence type="ECO:0000313" key="3">
    <source>
        <dbReference type="Proteomes" id="UP000054321"/>
    </source>
</evidence>
<keyword evidence="1" id="KW-0732">Signal</keyword>
<dbReference type="Proteomes" id="UP000054321">
    <property type="component" value="Unassembled WGS sequence"/>
</dbReference>
<dbReference type="AlphaFoldDB" id="A0A0C3GMN2"/>
<feature type="chain" id="PRO_5002164834" description="Amine oxidase domain-containing protein" evidence="1">
    <location>
        <begin position="19"/>
        <end position="453"/>
    </location>
</feature>
<dbReference type="HOGENOM" id="CLU_028280_0_0_1"/>
<dbReference type="PANTHER" id="PTHR43734">
    <property type="entry name" value="PHYTOENE DESATURASE"/>
    <property type="match status" value="1"/>
</dbReference>
<gene>
    <name evidence="2" type="ORF">OIDMADRAFT_169142</name>
</gene>